<accession>A0A0P9KA01</accession>
<name>A0A0P9KA01_9PSED</name>
<keyword evidence="4" id="KW-0227">DNA damage</keyword>
<evidence type="ECO:0000256" key="2">
    <source>
        <dbReference type="ARBA" id="ARBA00022723"/>
    </source>
</evidence>
<evidence type="ECO:0000256" key="9">
    <source>
        <dbReference type="ARBA" id="ARBA00023014"/>
    </source>
</evidence>
<keyword evidence="9" id="KW-0411">Iron-sulfur</keyword>
<feature type="domain" description="Helicase ATP-binding" evidence="14">
    <location>
        <begin position="227"/>
        <end position="482"/>
    </location>
</feature>
<dbReference type="InterPro" id="IPR010614">
    <property type="entry name" value="RAD3-like_helicase_DEAD"/>
</dbReference>
<keyword evidence="6" id="KW-0347">Helicase</keyword>
<dbReference type="InterPro" id="IPR014013">
    <property type="entry name" value="Helic_SF1/SF2_ATP-bd_DinG/Rad3"/>
</dbReference>
<dbReference type="SUPFAM" id="SSF52540">
    <property type="entry name" value="P-loop containing nucleoside triphosphate hydrolases"/>
    <property type="match status" value="2"/>
</dbReference>
<dbReference type="InterPro" id="IPR045028">
    <property type="entry name" value="DinG/Rad3-like"/>
</dbReference>
<dbReference type="SMART" id="SM00491">
    <property type="entry name" value="HELICc2"/>
    <property type="match status" value="1"/>
</dbReference>
<evidence type="ECO:0000256" key="3">
    <source>
        <dbReference type="ARBA" id="ARBA00022741"/>
    </source>
</evidence>
<dbReference type="GO" id="GO:0046872">
    <property type="term" value="F:metal ion binding"/>
    <property type="evidence" value="ECO:0007669"/>
    <property type="project" value="UniProtKB-KW"/>
</dbReference>
<keyword evidence="5" id="KW-0378">Hydrolase</keyword>
<keyword evidence="10" id="KW-0238">DNA-binding</keyword>
<dbReference type="Pfam" id="PF13307">
    <property type="entry name" value="Helicase_C_2"/>
    <property type="match status" value="1"/>
</dbReference>
<dbReference type="Pfam" id="PF06733">
    <property type="entry name" value="DEAD_2"/>
    <property type="match status" value="1"/>
</dbReference>
<dbReference type="SMART" id="SM00488">
    <property type="entry name" value="DEXDc2"/>
    <property type="match status" value="1"/>
</dbReference>
<comment type="similarity">
    <text evidence="13">Belongs to the helicase family. DinG subfamily.</text>
</comment>
<evidence type="ECO:0000256" key="4">
    <source>
        <dbReference type="ARBA" id="ARBA00022763"/>
    </source>
</evidence>
<proteinExistence type="inferred from homology"/>
<dbReference type="GO" id="GO:0003678">
    <property type="term" value="F:DNA helicase activity"/>
    <property type="evidence" value="ECO:0007669"/>
    <property type="project" value="InterPro"/>
</dbReference>
<dbReference type="PANTHER" id="PTHR11472:SF34">
    <property type="entry name" value="REGULATOR OF TELOMERE ELONGATION HELICASE 1"/>
    <property type="match status" value="1"/>
</dbReference>
<evidence type="ECO:0000256" key="7">
    <source>
        <dbReference type="ARBA" id="ARBA00022840"/>
    </source>
</evidence>
<dbReference type="PATRIC" id="fig|251702.3.peg.3458"/>
<keyword evidence="3" id="KW-0547">Nucleotide-binding</keyword>
<dbReference type="GO" id="GO:0005524">
    <property type="term" value="F:ATP binding"/>
    <property type="evidence" value="ECO:0007669"/>
    <property type="project" value="UniProtKB-KW"/>
</dbReference>
<dbReference type="InterPro" id="IPR006555">
    <property type="entry name" value="ATP-dep_Helicase_C"/>
</dbReference>
<organism evidence="15 16">
    <name type="scientific">Pseudomonas syringae pv. antirrhini</name>
    <dbReference type="NCBI Taxonomy" id="251702"/>
    <lineage>
        <taxon>Bacteria</taxon>
        <taxon>Pseudomonadati</taxon>
        <taxon>Pseudomonadota</taxon>
        <taxon>Gammaproteobacteria</taxon>
        <taxon>Pseudomonadales</taxon>
        <taxon>Pseudomonadaceae</taxon>
        <taxon>Pseudomonas</taxon>
    </lineage>
</organism>
<evidence type="ECO:0000256" key="6">
    <source>
        <dbReference type="ARBA" id="ARBA00022806"/>
    </source>
</evidence>
<dbReference type="PROSITE" id="PS51193">
    <property type="entry name" value="HELICASE_ATP_BIND_2"/>
    <property type="match status" value="1"/>
</dbReference>
<evidence type="ECO:0000313" key="15">
    <source>
        <dbReference type="EMBL" id="KPW52135.1"/>
    </source>
</evidence>
<keyword evidence="1" id="KW-0004">4Fe-4S</keyword>
<keyword evidence="11" id="KW-0234">DNA repair</keyword>
<dbReference type="Gene3D" id="1.10.275.30">
    <property type="match status" value="1"/>
</dbReference>
<dbReference type="InterPro" id="IPR006554">
    <property type="entry name" value="Helicase-like_DEXD_c2"/>
</dbReference>
<keyword evidence="12" id="KW-0413">Isomerase</keyword>
<evidence type="ECO:0000256" key="5">
    <source>
        <dbReference type="ARBA" id="ARBA00022801"/>
    </source>
</evidence>
<evidence type="ECO:0000259" key="14">
    <source>
        <dbReference type="PROSITE" id="PS51193"/>
    </source>
</evidence>
<dbReference type="EMBL" id="LJPT01000018">
    <property type="protein sequence ID" value="KPW52135.1"/>
    <property type="molecule type" value="Genomic_DNA"/>
</dbReference>
<dbReference type="GO" id="GO:0003677">
    <property type="term" value="F:DNA binding"/>
    <property type="evidence" value="ECO:0007669"/>
    <property type="project" value="UniProtKB-KW"/>
</dbReference>
<keyword evidence="2" id="KW-0479">Metal-binding</keyword>
<dbReference type="PANTHER" id="PTHR11472">
    <property type="entry name" value="DNA REPAIR DEAD HELICASE RAD3/XP-D SUBFAMILY MEMBER"/>
    <property type="match status" value="1"/>
</dbReference>
<dbReference type="Proteomes" id="UP000050425">
    <property type="component" value="Unassembled WGS sequence"/>
</dbReference>
<evidence type="ECO:0000256" key="10">
    <source>
        <dbReference type="ARBA" id="ARBA00023125"/>
    </source>
</evidence>
<dbReference type="AlphaFoldDB" id="A0A0P9KA01"/>
<evidence type="ECO:0000256" key="13">
    <source>
        <dbReference type="ARBA" id="ARBA00038058"/>
    </source>
</evidence>
<dbReference type="GO" id="GO:0006281">
    <property type="term" value="P:DNA repair"/>
    <property type="evidence" value="ECO:0007669"/>
    <property type="project" value="UniProtKB-KW"/>
</dbReference>
<dbReference type="Gene3D" id="3.90.320.10">
    <property type="match status" value="1"/>
</dbReference>
<dbReference type="InterPro" id="IPR027417">
    <property type="entry name" value="P-loop_NTPase"/>
</dbReference>
<dbReference type="Gene3D" id="3.40.50.300">
    <property type="entry name" value="P-loop containing nucleotide triphosphate hydrolases"/>
    <property type="match status" value="2"/>
</dbReference>
<evidence type="ECO:0000256" key="12">
    <source>
        <dbReference type="ARBA" id="ARBA00023235"/>
    </source>
</evidence>
<dbReference type="InterPro" id="IPR011604">
    <property type="entry name" value="PDDEXK-like_dom_sf"/>
</dbReference>
<keyword evidence="8" id="KW-0408">Iron</keyword>
<evidence type="ECO:0000256" key="8">
    <source>
        <dbReference type="ARBA" id="ARBA00023004"/>
    </source>
</evidence>
<comment type="caution">
    <text evidence="15">The sequence shown here is derived from an EMBL/GenBank/DDBJ whole genome shotgun (WGS) entry which is preliminary data.</text>
</comment>
<gene>
    <name evidence="15" type="ORF">ALO88_05107</name>
</gene>
<evidence type="ECO:0000313" key="16">
    <source>
        <dbReference type="Proteomes" id="UP000050425"/>
    </source>
</evidence>
<evidence type="ECO:0000256" key="11">
    <source>
        <dbReference type="ARBA" id="ARBA00023204"/>
    </source>
</evidence>
<protein>
    <recommendedName>
        <fullName evidence="14">Helicase ATP-binding domain-containing protein</fullName>
    </recommendedName>
</protein>
<dbReference type="GO" id="GO:0051539">
    <property type="term" value="F:4 iron, 4 sulfur cluster binding"/>
    <property type="evidence" value="ECO:0007669"/>
    <property type="project" value="UniProtKB-KW"/>
</dbReference>
<dbReference type="GO" id="GO:0016818">
    <property type="term" value="F:hydrolase activity, acting on acid anhydrides, in phosphorus-containing anhydrides"/>
    <property type="evidence" value="ECO:0007669"/>
    <property type="project" value="InterPro"/>
</dbReference>
<sequence length="809" mass="90285">MAGWAVDPFVFARRDPRLLTVRPSSIHNQRPSSAVTPIAPVHPDPAPAMVSDPPARYAVAVRALCEFTAKVGDLDLRFTPSPTAQEGIAGHRTVASRRGADYQAELALSGDYHELTVRGRADGYDAGRNQLEEVKTYRGELDAMPANHRQLHWAQVKVYGWLLCQRLQLEEVTLALVYFNIVSEQETLIREPFSAATLRRFFEQQCTIFLCWARQELAHTQVLHQTLGSLKFPHASFRTGQRALAESVYKAVSTGCCLMAQAPTGIGKTVGTLFPLLKAAPVQKLDKIFFLTAKTPGRRLALDALEVIRHSAPELRLRVLELVARDKACEHPDKACNADSCPLARGFYDRLPAARSAALESPWLNQAGVREAALLHQVCPYYLSQELARWADVVIADYNYYFDLSALLFGLGQLNQWRVAVLVDEAHNMVERARQMYSASLDQSQLKALIQNAPDPVKKALQRVDRQWNALHKVQAGAYQAYPAAPDKFLNSLNLCISTIGDHFNEHPQAVDGTLQGFYLEAIGFARIAELFDEHFIFDITRRDAGGKRVLSRLSLRNVVPARFIRPRLSAARSTVLFSATLNPRHYYTDLLGLPANTAWIDVESPFHHDQLDVRIVSRISTRFTHRQASLAPIVELMATQFAARPGNYLAFFSSFDYLLQVAELMARTHPHITLWQQARGMAESERHAFLERFTLSSQGIGFAVLGGAFGEGIDLPGARLIGAFIATLGLPQLNPVNEQFKQRMAALFGAGYDYTYLYPGVQKVVQAAGRVIRSQSDSGVVMLIDDRFAERKVAQLFPAWWRPETVDG</sequence>
<reference evidence="15 16" key="1">
    <citation type="submission" date="2015-09" db="EMBL/GenBank/DDBJ databases">
        <title>Genome announcement of multiple Pseudomonas syringae strains.</title>
        <authorList>
            <person name="Thakur S."/>
            <person name="Wang P.W."/>
            <person name="Gong Y."/>
            <person name="Weir B.S."/>
            <person name="Guttman D.S."/>
        </authorList>
    </citation>
    <scope>NUCLEOTIDE SEQUENCE [LARGE SCALE GENOMIC DNA]</scope>
    <source>
        <strain evidence="15 16">ICMP4303</strain>
    </source>
</reference>
<evidence type="ECO:0000256" key="1">
    <source>
        <dbReference type="ARBA" id="ARBA00022485"/>
    </source>
</evidence>
<keyword evidence="7" id="KW-0067">ATP-binding</keyword>